<organism evidence="3 4">
    <name type="scientific">Flavobacterium beibuense</name>
    <dbReference type="NCBI Taxonomy" id="657326"/>
    <lineage>
        <taxon>Bacteria</taxon>
        <taxon>Pseudomonadati</taxon>
        <taxon>Bacteroidota</taxon>
        <taxon>Flavobacteriia</taxon>
        <taxon>Flavobacteriales</taxon>
        <taxon>Flavobacteriaceae</taxon>
        <taxon>Flavobacterium</taxon>
    </lineage>
</organism>
<protein>
    <submittedName>
        <fullName evidence="3">AAA domain protein</fullName>
    </submittedName>
</protein>
<dbReference type="Gene3D" id="3.40.50.300">
    <property type="entry name" value="P-loop containing nucleotide triphosphate hydrolases"/>
    <property type="match status" value="2"/>
</dbReference>
<dbReference type="GO" id="GO:0000731">
    <property type="term" value="P:DNA synthesis involved in DNA repair"/>
    <property type="evidence" value="ECO:0007669"/>
    <property type="project" value="TreeGrafter"/>
</dbReference>
<evidence type="ECO:0000313" key="4">
    <source>
        <dbReference type="Proteomes" id="UP000289775"/>
    </source>
</evidence>
<dbReference type="AlphaFoldDB" id="A0A444WEI7"/>
<keyword evidence="1" id="KW-0175">Coiled coil</keyword>
<sequence length="725" mass="84406">MSFRLIAIRPLEGCIDKFLKNLEIGKIYPLYSEYEYAFENGDPKAELLSIAPKASSVPSDFYDINNLSINISAIVGKNGSGKSSILELFFWAINNFATNFLYESQEKQKTHSITANLKQVEGIFVEFYFTALDEILNEDHDGNKRKDKEGLIIEKTNYYKIKIGSAIEKKPNYEAYRMEDGEFRLLTEKDAFGLKDLFYTEVVNYSHYAYNSKELDFWIDGLFHKNDSYQTPLVLNPMRTEGNFDINRENDLLRQRLLANILRPSAKDGSADFRNFGDNLKADHLLFSLKDKKQYVEYGYDKNTDKPHTIHLRIFELLELEDKLVEELVRYYLKDSTALVNTERPYYQEVRSYILYKIVSISEKYKEYNDYFPYFKKADRQLLLKSKGKISDAKNIEKIIFDIGKNFDYKFLKNLADDTSHITFKLKQSLNYLINGTIDYPLDEPVTIEGLSNKIFALKSGRKLIELLPPPIFKVDIILKSLRGDDKKDIFMERLSSGEKQLIYSVSSILYHLSNLNSVSENKVQYRYINLVLEEIELYFHPEYQKKYVDYLRTSIGRLGLDKIKAINIILATHSPFILSDIPKQNILYLDINKESGFSKPLDYKKMKSFGANISDLLADSFFITDGLVGDFAKIKIQEALSWLHKEGKIIKDMKSEPRNLKRFSSRAGEQKYYKQIIELVDEPLVKQKLRSMYLAFVTDDQRAKEEEIARLEEAITKLKKDKDA</sequence>
<name>A0A444WEI7_9FLAO</name>
<feature type="domain" description="Rad50/SbcC-type AAA" evidence="2">
    <location>
        <begin position="67"/>
        <end position="157"/>
    </location>
</feature>
<dbReference type="GO" id="GO:0016887">
    <property type="term" value="F:ATP hydrolysis activity"/>
    <property type="evidence" value="ECO:0007669"/>
    <property type="project" value="InterPro"/>
</dbReference>
<dbReference type="PANTHER" id="PTHR32182">
    <property type="entry name" value="DNA REPLICATION AND REPAIR PROTEIN RECF"/>
    <property type="match status" value="1"/>
</dbReference>
<dbReference type="RefSeq" id="WP_129750043.1">
    <property type="nucleotide sequence ID" value="NZ_JUIW01000003.1"/>
</dbReference>
<dbReference type="GO" id="GO:0006302">
    <property type="term" value="P:double-strand break repair"/>
    <property type="evidence" value="ECO:0007669"/>
    <property type="project" value="InterPro"/>
</dbReference>
<gene>
    <name evidence="3" type="ORF">NU09_0881</name>
</gene>
<dbReference type="Proteomes" id="UP000289775">
    <property type="component" value="Unassembled WGS sequence"/>
</dbReference>
<keyword evidence="4" id="KW-1185">Reference proteome</keyword>
<dbReference type="OrthoDB" id="997844at2"/>
<dbReference type="Pfam" id="PF13476">
    <property type="entry name" value="AAA_23"/>
    <property type="match status" value="1"/>
</dbReference>
<reference evidence="3 4" key="1">
    <citation type="submission" date="2014-12" db="EMBL/GenBank/DDBJ databases">
        <title>Genome sequence of Flavobacterium beibuense RSKm HC5.</title>
        <authorList>
            <person name="Kim J.F."/>
            <person name="Song J.Y."/>
            <person name="Kwak M.-J."/>
            <person name="Lee S.-W."/>
        </authorList>
    </citation>
    <scope>NUCLEOTIDE SEQUENCE [LARGE SCALE GENOMIC DNA]</scope>
    <source>
        <strain evidence="3 4">RSKm HC5</strain>
    </source>
</reference>
<dbReference type="PANTHER" id="PTHR32182:SF23">
    <property type="entry name" value="ATP BINDING PROTEIN"/>
    <property type="match status" value="1"/>
</dbReference>
<comment type="caution">
    <text evidence="3">The sequence shown here is derived from an EMBL/GenBank/DDBJ whole genome shotgun (WGS) entry which is preliminary data.</text>
</comment>
<evidence type="ECO:0000259" key="2">
    <source>
        <dbReference type="Pfam" id="PF13476"/>
    </source>
</evidence>
<dbReference type="EMBL" id="JUIW01000003">
    <property type="protein sequence ID" value="RYJ44271.1"/>
    <property type="molecule type" value="Genomic_DNA"/>
</dbReference>
<evidence type="ECO:0000256" key="1">
    <source>
        <dbReference type="SAM" id="Coils"/>
    </source>
</evidence>
<proteinExistence type="predicted"/>
<dbReference type="InterPro" id="IPR027417">
    <property type="entry name" value="P-loop_NTPase"/>
</dbReference>
<dbReference type="InterPro" id="IPR038729">
    <property type="entry name" value="Rad50/SbcC_AAA"/>
</dbReference>
<feature type="coiled-coil region" evidence="1">
    <location>
        <begin position="695"/>
        <end position="722"/>
    </location>
</feature>
<dbReference type="SUPFAM" id="SSF52540">
    <property type="entry name" value="P-loop containing nucleoside triphosphate hydrolases"/>
    <property type="match status" value="1"/>
</dbReference>
<accession>A0A444WEI7</accession>
<evidence type="ECO:0000313" key="3">
    <source>
        <dbReference type="EMBL" id="RYJ44271.1"/>
    </source>
</evidence>